<feature type="region of interest" description="Disordered" evidence="1">
    <location>
        <begin position="1"/>
        <end position="47"/>
    </location>
</feature>
<reference evidence="2" key="1">
    <citation type="submission" date="2014-09" db="EMBL/GenBank/DDBJ databases">
        <authorList>
            <person name="Magalhaes I.L.F."/>
            <person name="Oliveira U."/>
            <person name="Santos F.R."/>
            <person name="Vidigal T.H.D.A."/>
            <person name="Brescovit A.D."/>
            <person name="Santos A.J."/>
        </authorList>
    </citation>
    <scope>NUCLEOTIDE SEQUENCE</scope>
    <source>
        <tissue evidence="2">Shoot tissue taken approximately 20 cm above the soil surface</tissue>
    </source>
</reference>
<organism evidence="2">
    <name type="scientific">Arundo donax</name>
    <name type="common">Giant reed</name>
    <name type="synonym">Donax arundinaceus</name>
    <dbReference type="NCBI Taxonomy" id="35708"/>
    <lineage>
        <taxon>Eukaryota</taxon>
        <taxon>Viridiplantae</taxon>
        <taxon>Streptophyta</taxon>
        <taxon>Embryophyta</taxon>
        <taxon>Tracheophyta</taxon>
        <taxon>Spermatophyta</taxon>
        <taxon>Magnoliopsida</taxon>
        <taxon>Liliopsida</taxon>
        <taxon>Poales</taxon>
        <taxon>Poaceae</taxon>
        <taxon>PACMAD clade</taxon>
        <taxon>Arundinoideae</taxon>
        <taxon>Arundineae</taxon>
        <taxon>Arundo</taxon>
    </lineage>
</organism>
<evidence type="ECO:0000256" key="1">
    <source>
        <dbReference type="SAM" id="MobiDB-lite"/>
    </source>
</evidence>
<name>A0A0A9FLP1_ARUDO</name>
<dbReference type="AlphaFoldDB" id="A0A0A9FLP1"/>
<accession>A0A0A9FLP1</accession>
<reference evidence="2" key="2">
    <citation type="journal article" date="2015" name="Data Brief">
        <title>Shoot transcriptome of the giant reed, Arundo donax.</title>
        <authorList>
            <person name="Barrero R.A."/>
            <person name="Guerrero F.D."/>
            <person name="Moolhuijzen P."/>
            <person name="Goolsby J.A."/>
            <person name="Tidwell J."/>
            <person name="Bellgard S.E."/>
            <person name="Bellgard M.I."/>
        </authorList>
    </citation>
    <scope>NUCLEOTIDE SEQUENCE</scope>
    <source>
        <tissue evidence="2">Shoot tissue taken approximately 20 cm above the soil surface</tissue>
    </source>
</reference>
<feature type="compositionally biased region" description="Low complexity" evidence="1">
    <location>
        <begin position="1"/>
        <end position="25"/>
    </location>
</feature>
<sequence length="47" mass="5043">MWFRNSPTALTSTAPPAASLSPSPLYQGRAISTTPTTRREAAPAPEW</sequence>
<protein>
    <submittedName>
        <fullName evidence="2">Uncharacterized protein</fullName>
    </submittedName>
</protein>
<dbReference type="EMBL" id="GBRH01183961">
    <property type="protein sequence ID" value="JAE13935.1"/>
    <property type="molecule type" value="Transcribed_RNA"/>
</dbReference>
<evidence type="ECO:0000313" key="2">
    <source>
        <dbReference type="EMBL" id="JAE13935.1"/>
    </source>
</evidence>
<proteinExistence type="predicted"/>